<evidence type="ECO:0000313" key="5">
    <source>
        <dbReference type="Proteomes" id="UP000711178"/>
    </source>
</evidence>
<reference evidence="4 5" key="1">
    <citation type="submission" date="2021-05" db="EMBL/GenBank/DDBJ databases">
        <title>Draft Whole Genome Sequencing Of Biosensor Chromobacterium violaceum Strain CV026 Reveals A Regulatory RNA In Chromobacterium violaceum Phenotype Regulatory Network.</title>
        <authorList>
            <person name="Hong K.W."/>
            <person name="Chan K.G."/>
            <person name="Chang C.-Y."/>
        </authorList>
    </citation>
    <scope>NUCLEOTIDE SEQUENCE [LARGE SCALE GENOMIC DNA]</scope>
    <source>
        <strain evidence="4 5">ATCC 31532</strain>
    </source>
</reference>
<proteinExistence type="predicted"/>
<gene>
    <name evidence="4" type="ORF">KIF53_07865</name>
</gene>
<dbReference type="Proteomes" id="UP000711178">
    <property type="component" value="Unassembled WGS sequence"/>
</dbReference>
<accession>A0ABS7FC15</accession>
<sequence>MRRHCHPAARLLPALALLALPGCAWANPTAGFDRAAWQQDYQLLKQTLQQRYSHLAWMASPQSGIDLPALDRQAQAALRQARDDAEARQAIIGFQQGFRDGHFSLLANTPSAAESSGRDEPAPRDLARDKPLDGCAALGYEQDSKIGFSLPFETLPGFHLTSDGLSESMRSGLADLGRAGQAAVLRIPTFSPKGYPLACQRVWRAAMPQTGAFDSEKLFQLTYRQWFADVAQRLAELRQAGARVLILDVGNNPGGNDSGDAMTRLLTPGVVRSPSLWMARSPAGKAYLDQWIEDLSSGLPASASASDKAKLQGLLQDFRQKRAELDSRPAPDMSWVWREQRRWDPQAGYSRLIAAGYASGAVAHLEPGSYSREVAETLFWPAQTEKLKGAWQGPVYIVADQKTYSAAEMFVAVSRDNGLAKIVGARTGGDGCGFMGKLEPLLLPHSGLRLRIPDCVRLRADGGDEVAGIQPDLPVPAQPGESRRARAQKTLQAIAADLLAQP</sequence>
<dbReference type="SUPFAM" id="SSF52096">
    <property type="entry name" value="ClpP/crotonase"/>
    <property type="match status" value="1"/>
</dbReference>
<dbReference type="GeneID" id="89685417"/>
<feature type="region of interest" description="Disordered" evidence="1">
    <location>
        <begin position="110"/>
        <end position="129"/>
    </location>
</feature>
<keyword evidence="2" id="KW-0732">Signal</keyword>
<dbReference type="Pfam" id="PF03572">
    <property type="entry name" value="Peptidase_S41"/>
    <property type="match status" value="1"/>
</dbReference>
<name>A0ABS7FC15_9NEIS</name>
<evidence type="ECO:0000259" key="3">
    <source>
        <dbReference type="Pfam" id="PF03572"/>
    </source>
</evidence>
<evidence type="ECO:0000256" key="2">
    <source>
        <dbReference type="SAM" id="SignalP"/>
    </source>
</evidence>
<dbReference type="InterPro" id="IPR029045">
    <property type="entry name" value="ClpP/crotonase-like_dom_sf"/>
</dbReference>
<feature type="chain" id="PRO_5046700961" description="Tail specific protease domain-containing protein" evidence="2">
    <location>
        <begin position="27"/>
        <end position="502"/>
    </location>
</feature>
<dbReference type="Gene3D" id="3.90.226.10">
    <property type="entry name" value="2-enoyl-CoA Hydratase, Chain A, domain 1"/>
    <property type="match status" value="1"/>
</dbReference>
<feature type="signal peptide" evidence="2">
    <location>
        <begin position="1"/>
        <end position="26"/>
    </location>
</feature>
<dbReference type="EMBL" id="JAHDTB010000005">
    <property type="protein sequence ID" value="MBW8287542.1"/>
    <property type="molecule type" value="Genomic_DNA"/>
</dbReference>
<dbReference type="PANTHER" id="PTHR32060">
    <property type="entry name" value="TAIL-SPECIFIC PROTEASE"/>
    <property type="match status" value="1"/>
</dbReference>
<dbReference type="RefSeq" id="WP_080770245.1">
    <property type="nucleotide sequence ID" value="NZ_CP142381.1"/>
</dbReference>
<evidence type="ECO:0000313" key="4">
    <source>
        <dbReference type="EMBL" id="MBW8287542.1"/>
    </source>
</evidence>
<keyword evidence="5" id="KW-1185">Reference proteome</keyword>
<organism evidence="4 5">
    <name type="scientific">Chromobacterium subtsugae</name>
    <dbReference type="NCBI Taxonomy" id="251747"/>
    <lineage>
        <taxon>Bacteria</taxon>
        <taxon>Pseudomonadati</taxon>
        <taxon>Pseudomonadota</taxon>
        <taxon>Betaproteobacteria</taxon>
        <taxon>Neisseriales</taxon>
        <taxon>Chromobacteriaceae</taxon>
        <taxon>Chromobacterium</taxon>
    </lineage>
</organism>
<evidence type="ECO:0000256" key="1">
    <source>
        <dbReference type="SAM" id="MobiDB-lite"/>
    </source>
</evidence>
<dbReference type="InterPro" id="IPR005151">
    <property type="entry name" value="Tail-specific_protease"/>
</dbReference>
<feature type="domain" description="Tail specific protease" evidence="3">
    <location>
        <begin position="225"/>
        <end position="475"/>
    </location>
</feature>
<dbReference type="PANTHER" id="PTHR32060:SF30">
    <property type="entry name" value="CARBOXY-TERMINAL PROCESSING PROTEASE CTPA"/>
    <property type="match status" value="1"/>
</dbReference>
<comment type="caution">
    <text evidence="4">The sequence shown here is derived from an EMBL/GenBank/DDBJ whole genome shotgun (WGS) entry which is preliminary data.</text>
</comment>
<feature type="compositionally biased region" description="Basic and acidic residues" evidence="1">
    <location>
        <begin position="116"/>
        <end position="129"/>
    </location>
</feature>
<protein>
    <recommendedName>
        <fullName evidence="3">Tail specific protease domain-containing protein</fullName>
    </recommendedName>
</protein>